<proteinExistence type="predicted"/>
<dbReference type="Gene3D" id="1.10.1660.10">
    <property type="match status" value="1"/>
</dbReference>
<sequence>MRIGALSQRTQTSPRLLRYYEEQGLIVPRRSQNGYRLAPSTSPMPHRK</sequence>
<evidence type="ECO:0000313" key="3">
    <source>
        <dbReference type="Proteomes" id="UP000733379"/>
    </source>
</evidence>
<dbReference type="GO" id="GO:0003677">
    <property type="term" value="F:DNA binding"/>
    <property type="evidence" value="ECO:0007669"/>
    <property type="project" value="UniProtKB-KW"/>
</dbReference>
<protein>
    <submittedName>
        <fullName evidence="2">MerR family DNA-binding transcriptional regulator</fullName>
    </submittedName>
</protein>
<dbReference type="RefSeq" id="WP_215921414.1">
    <property type="nucleotide sequence ID" value="NZ_JAHKNI010000010.1"/>
</dbReference>
<dbReference type="EMBL" id="JAHKNI010000010">
    <property type="protein sequence ID" value="MBU3065355.1"/>
    <property type="molecule type" value="Genomic_DNA"/>
</dbReference>
<accession>A0ABS6B6G9</accession>
<reference evidence="2 3" key="1">
    <citation type="submission" date="2021-06" db="EMBL/GenBank/DDBJ databases">
        <title>Actinomycetes sequencing.</title>
        <authorList>
            <person name="Shan Q."/>
        </authorList>
    </citation>
    <scope>NUCLEOTIDE SEQUENCE [LARGE SCALE GENOMIC DNA]</scope>
    <source>
        <strain evidence="2 3">NEAU-G5</strain>
    </source>
</reference>
<keyword evidence="3" id="KW-1185">Reference proteome</keyword>
<evidence type="ECO:0000259" key="1">
    <source>
        <dbReference type="PROSITE" id="PS50937"/>
    </source>
</evidence>
<dbReference type="PROSITE" id="PS50937">
    <property type="entry name" value="HTH_MERR_2"/>
    <property type="match status" value="1"/>
</dbReference>
<name>A0ABS6B6G9_9NOCA</name>
<gene>
    <name evidence="2" type="ORF">KO481_27980</name>
</gene>
<dbReference type="InterPro" id="IPR000551">
    <property type="entry name" value="MerR-type_HTH_dom"/>
</dbReference>
<evidence type="ECO:0000313" key="2">
    <source>
        <dbReference type="EMBL" id="MBU3065355.1"/>
    </source>
</evidence>
<feature type="domain" description="HTH merR-type" evidence="1">
    <location>
        <begin position="1"/>
        <end position="37"/>
    </location>
</feature>
<comment type="caution">
    <text evidence="2">The sequence shown here is derived from an EMBL/GenBank/DDBJ whole genome shotgun (WGS) entry which is preliminary data.</text>
</comment>
<organism evidence="2 3">
    <name type="scientific">Nocardia albiluteola</name>
    <dbReference type="NCBI Taxonomy" id="2842303"/>
    <lineage>
        <taxon>Bacteria</taxon>
        <taxon>Bacillati</taxon>
        <taxon>Actinomycetota</taxon>
        <taxon>Actinomycetes</taxon>
        <taxon>Mycobacteriales</taxon>
        <taxon>Nocardiaceae</taxon>
        <taxon>Nocardia</taxon>
    </lineage>
</organism>
<dbReference type="InterPro" id="IPR009061">
    <property type="entry name" value="DNA-bd_dom_put_sf"/>
</dbReference>
<dbReference type="SUPFAM" id="SSF46955">
    <property type="entry name" value="Putative DNA-binding domain"/>
    <property type="match status" value="1"/>
</dbReference>
<keyword evidence="2" id="KW-0238">DNA-binding</keyword>
<dbReference type="Pfam" id="PF00376">
    <property type="entry name" value="MerR"/>
    <property type="match status" value="1"/>
</dbReference>
<dbReference type="Proteomes" id="UP000733379">
    <property type="component" value="Unassembled WGS sequence"/>
</dbReference>